<protein>
    <submittedName>
        <fullName evidence="1">Uncharacterized protein</fullName>
    </submittedName>
</protein>
<evidence type="ECO:0000313" key="2">
    <source>
        <dbReference type="Proteomes" id="UP001500840"/>
    </source>
</evidence>
<dbReference type="EMBL" id="BAABGA010000008">
    <property type="protein sequence ID" value="GAA4445766.1"/>
    <property type="molecule type" value="Genomic_DNA"/>
</dbReference>
<dbReference type="RefSeq" id="WP_345319227.1">
    <property type="nucleotide sequence ID" value="NZ_BAABGA010000008.1"/>
</dbReference>
<accession>A0ABP8M781</accession>
<comment type="caution">
    <text evidence="1">The sequence shown here is derived from an EMBL/GenBank/DDBJ whole genome shotgun (WGS) entry which is preliminary data.</text>
</comment>
<reference evidence="2" key="1">
    <citation type="journal article" date="2019" name="Int. J. Syst. Evol. Microbiol.">
        <title>The Global Catalogue of Microorganisms (GCM) 10K type strain sequencing project: providing services to taxonomists for standard genome sequencing and annotation.</title>
        <authorList>
            <consortium name="The Broad Institute Genomics Platform"/>
            <consortium name="The Broad Institute Genome Sequencing Center for Infectious Disease"/>
            <person name="Wu L."/>
            <person name="Ma J."/>
        </authorList>
    </citation>
    <scope>NUCLEOTIDE SEQUENCE [LARGE SCALE GENOMIC DNA]</scope>
    <source>
        <strain evidence="2">JCM 17759</strain>
    </source>
</reference>
<gene>
    <name evidence="1" type="ORF">GCM10023156_05800</name>
</gene>
<dbReference type="Proteomes" id="UP001500840">
    <property type="component" value="Unassembled WGS sequence"/>
</dbReference>
<organism evidence="1 2">
    <name type="scientific">Novipirellula rosea</name>
    <dbReference type="NCBI Taxonomy" id="1031540"/>
    <lineage>
        <taxon>Bacteria</taxon>
        <taxon>Pseudomonadati</taxon>
        <taxon>Planctomycetota</taxon>
        <taxon>Planctomycetia</taxon>
        <taxon>Pirellulales</taxon>
        <taxon>Pirellulaceae</taxon>
        <taxon>Novipirellula</taxon>
    </lineage>
</organism>
<name>A0ABP8M781_9BACT</name>
<evidence type="ECO:0000313" key="1">
    <source>
        <dbReference type="EMBL" id="GAA4445766.1"/>
    </source>
</evidence>
<keyword evidence="2" id="KW-1185">Reference proteome</keyword>
<sequence>MPVDNEIVMDRAVDYPCRDSAGWSGYKLLLQAYRYAMNVGADLWDFALEIDLIYSAGLTINDLRWLVAKQFVIHAVETSVCGEPHRQFEIREGYNFDHSTCVVLTSRGATFVERMLSRDRASGSVQPTAYFGASFDESLMVHDSPTFDLRSKSVSVTTKPCWDAAARELRLASTIVKRFRVPARNQETILCVFEEEGWPECIDDPLPINSSIDPQTRLHDAINRLNRHQANPLLSFHGNGKGTGIAWKSQWGDFP</sequence>
<proteinExistence type="predicted"/>